<evidence type="ECO:0000259" key="4">
    <source>
        <dbReference type="PROSITE" id="PS51387"/>
    </source>
</evidence>
<evidence type="ECO:0000256" key="2">
    <source>
        <dbReference type="ARBA" id="ARBA00022827"/>
    </source>
</evidence>
<sequence length="480" mass="53531">MARFTNAWRNVSFEPAAIVAPPTVEALVDLVRRTRAEGGRLKAVGGRHSMNHILHTEGTIVDVSALSGIRHIDVTERTVTMGAGTRLSDAIVALARVGLHFPSLGSWHSQTIAGAIATSTHGSSLVHGSLSDIVVGAKMVLLDGTVASFSGEDETMKAVRCHLGQLGILVEVTLKVVPAFYLACRISTQPMEAALASLLRRAREHEYVNMLWIPDLDEVYTRILERVDAERPNGRAAALKAKFVDRSRLSLRLEDIGFFLVAHAYQIVPRWLSRWYCGKVRDAFFDDDGVVDVSYRQFLYDKYREPTENHSLRTILNVEYAFDIEAVVPLLTALRTLLATQRSAGRYLNYPRVHIRFAAASGETLVGLNAERVTAYVGIYVLGSVRGRRQAPLGRAVEREFLAYGGRPHWGKFSYLAPALTGLPYRHWDTFAAIRQRLDPDGVFQGEPIFEDLDTFDSPKIGQMLRSIFDSDEYETIRDF</sequence>
<dbReference type="PROSITE" id="PS51387">
    <property type="entry name" value="FAD_PCMH"/>
    <property type="match status" value="1"/>
</dbReference>
<dbReference type="SUPFAM" id="SSF56176">
    <property type="entry name" value="FAD-binding/transporter-associated domain-like"/>
    <property type="match status" value="1"/>
</dbReference>
<dbReference type="InterPro" id="IPR006094">
    <property type="entry name" value="Oxid_FAD_bind_N"/>
</dbReference>
<organism evidence="5 6">
    <name type="scientific">Acuticoccus sediminis</name>
    <dbReference type="NCBI Taxonomy" id="2184697"/>
    <lineage>
        <taxon>Bacteria</taxon>
        <taxon>Pseudomonadati</taxon>
        <taxon>Pseudomonadota</taxon>
        <taxon>Alphaproteobacteria</taxon>
        <taxon>Hyphomicrobiales</taxon>
        <taxon>Amorphaceae</taxon>
        <taxon>Acuticoccus</taxon>
    </lineage>
</organism>
<dbReference type="GO" id="GO:0071949">
    <property type="term" value="F:FAD binding"/>
    <property type="evidence" value="ECO:0007669"/>
    <property type="project" value="InterPro"/>
</dbReference>
<keyword evidence="3" id="KW-0560">Oxidoreductase</keyword>
<proteinExistence type="predicted"/>
<dbReference type="Gene3D" id="3.30.465.10">
    <property type="match status" value="1"/>
</dbReference>
<dbReference type="Gene3D" id="3.30.43.10">
    <property type="entry name" value="Uridine Diphospho-n-acetylenolpyruvylglucosamine Reductase, domain 2"/>
    <property type="match status" value="1"/>
</dbReference>
<dbReference type="GO" id="GO:0016020">
    <property type="term" value="C:membrane"/>
    <property type="evidence" value="ECO:0007669"/>
    <property type="project" value="InterPro"/>
</dbReference>
<dbReference type="PANTHER" id="PTHR43762">
    <property type="entry name" value="L-GULONOLACTONE OXIDASE"/>
    <property type="match status" value="1"/>
</dbReference>
<dbReference type="Proteomes" id="UP000249590">
    <property type="component" value="Unassembled WGS sequence"/>
</dbReference>
<accession>A0A8B2P0G1</accession>
<dbReference type="EMBL" id="QHHQ01000002">
    <property type="protein sequence ID" value="RAI02290.1"/>
    <property type="molecule type" value="Genomic_DNA"/>
</dbReference>
<keyword evidence="1" id="KW-0285">Flavoprotein</keyword>
<dbReference type="GO" id="GO:0003885">
    <property type="term" value="F:D-arabinono-1,4-lactone oxidase activity"/>
    <property type="evidence" value="ECO:0007669"/>
    <property type="project" value="InterPro"/>
</dbReference>
<dbReference type="Pfam" id="PF01565">
    <property type="entry name" value="FAD_binding_4"/>
    <property type="match status" value="1"/>
</dbReference>
<dbReference type="InterPro" id="IPR016167">
    <property type="entry name" value="FAD-bd_PCMH_sub1"/>
</dbReference>
<evidence type="ECO:0000256" key="3">
    <source>
        <dbReference type="ARBA" id="ARBA00023002"/>
    </source>
</evidence>
<keyword evidence="2" id="KW-0274">FAD</keyword>
<dbReference type="Pfam" id="PF04030">
    <property type="entry name" value="ALO"/>
    <property type="match status" value="1"/>
</dbReference>
<dbReference type="AlphaFoldDB" id="A0A8B2P0G1"/>
<dbReference type="PANTHER" id="PTHR43762:SF1">
    <property type="entry name" value="D-ARABINONO-1,4-LACTONE OXIDASE"/>
    <property type="match status" value="1"/>
</dbReference>
<reference evidence="5 6" key="1">
    <citation type="submission" date="2018-05" db="EMBL/GenBank/DDBJ databases">
        <title>Acuticoccus sediminis sp. nov., isolated from deep-sea sediment of Indian Ocean.</title>
        <authorList>
            <person name="Liu X."/>
            <person name="Lai Q."/>
            <person name="Du Y."/>
            <person name="Sun F."/>
            <person name="Zhang X."/>
            <person name="Wang S."/>
            <person name="Shao Z."/>
        </authorList>
    </citation>
    <scope>NUCLEOTIDE SEQUENCE [LARGE SCALE GENOMIC DNA]</scope>
    <source>
        <strain evidence="5 6">PTG4-2</strain>
    </source>
</reference>
<evidence type="ECO:0000256" key="1">
    <source>
        <dbReference type="ARBA" id="ARBA00022630"/>
    </source>
</evidence>
<feature type="domain" description="FAD-binding PCMH-type" evidence="4">
    <location>
        <begin position="11"/>
        <end position="179"/>
    </location>
</feature>
<keyword evidence="6" id="KW-1185">Reference proteome</keyword>
<dbReference type="InterPro" id="IPR016166">
    <property type="entry name" value="FAD-bd_PCMH"/>
</dbReference>
<comment type="caution">
    <text evidence="5">The sequence shown here is derived from an EMBL/GenBank/DDBJ whole genome shotgun (WGS) entry which is preliminary data.</text>
</comment>
<gene>
    <name evidence="5" type="ORF">DLJ53_13070</name>
</gene>
<dbReference type="InterPro" id="IPR036318">
    <property type="entry name" value="FAD-bd_PCMH-like_sf"/>
</dbReference>
<dbReference type="OrthoDB" id="9800184at2"/>
<dbReference type="InterPro" id="IPR007173">
    <property type="entry name" value="ALO_C"/>
</dbReference>
<evidence type="ECO:0000313" key="5">
    <source>
        <dbReference type="EMBL" id="RAI02290.1"/>
    </source>
</evidence>
<evidence type="ECO:0000313" key="6">
    <source>
        <dbReference type="Proteomes" id="UP000249590"/>
    </source>
</evidence>
<dbReference type="RefSeq" id="WP_111345780.1">
    <property type="nucleotide sequence ID" value="NZ_QHHQ01000002.1"/>
</dbReference>
<name>A0A8B2P0G1_9HYPH</name>
<protein>
    <recommendedName>
        <fullName evidence="4">FAD-binding PCMH-type domain-containing protein</fullName>
    </recommendedName>
</protein>
<dbReference type="Gene3D" id="3.30.70.2520">
    <property type="match status" value="1"/>
</dbReference>
<dbReference type="InterPro" id="IPR016169">
    <property type="entry name" value="FAD-bd_PCMH_sub2"/>
</dbReference>
<dbReference type="PIRSF" id="PIRSF000136">
    <property type="entry name" value="LGO_GLO"/>
    <property type="match status" value="1"/>
</dbReference>
<dbReference type="InterPro" id="IPR010031">
    <property type="entry name" value="FAD_lactone_oxidase-like"/>
</dbReference>